<keyword evidence="3" id="KW-1185">Reference proteome</keyword>
<accession>A0A1M8A1I1</accession>
<dbReference type="Proteomes" id="UP000186303">
    <property type="component" value="Chromosome 1"/>
</dbReference>
<feature type="region of interest" description="Disordered" evidence="1">
    <location>
        <begin position="24"/>
        <end position="57"/>
    </location>
</feature>
<dbReference type="AlphaFoldDB" id="A0A1M8A1I1"/>
<evidence type="ECO:0000313" key="2">
    <source>
        <dbReference type="EMBL" id="SHO76278.1"/>
    </source>
</evidence>
<evidence type="ECO:0000256" key="1">
    <source>
        <dbReference type="SAM" id="MobiDB-lite"/>
    </source>
</evidence>
<dbReference type="VEuPathDB" id="FungiDB:MSYG_0616"/>
<evidence type="ECO:0000313" key="3">
    <source>
        <dbReference type="Proteomes" id="UP000186303"/>
    </source>
</evidence>
<proteinExistence type="predicted"/>
<organism evidence="2 3">
    <name type="scientific">Malassezia sympodialis (strain ATCC 42132)</name>
    <name type="common">Atopic eczema-associated yeast</name>
    <dbReference type="NCBI Taxonomy" id="1230383"/>
    <lineage>
        <taxon>Eukaryota</taxon>
        <taxon>Fungi</taxon>
        <taxon>Dikarya</taxon>
        <taxon>Basidiomycota</taxon>
        <taxon>Ustilaginomycotina</taxon>
        <taxon>Malasseziomycetes</taxon>
        <taxon>Malasseziales</taxon>
        <taxon>Malasseziaceae</taxon>
        <taxon>Malassezia</taxon>
    </lineage>
</organism>
<sequence>MLRRPPTALSITKDDVDEMRQVTWTQEKERPAGRGSPRPAPERAEGAARLRGPAPPS</sequence>
<protein>
    <submittedName>
        <fullName evidence="2">Uncharacterized protein</fullName>
    </submittedName>
</protein>
<gene>
    <name evidence="2" type="ORF">MSYG_0616</name>
</gene>
<dbReference type="EMBL" id="LT671821">
    <property type="protein sequence ID" value="SHO76278.1"/>
    <property type="molecule type" value="Genomic_DNA"/>
</dbReference>
<reference evidence="3" key="1">
    <citation type="journal article" date="2017" name="Nucleic Acids Res.">
        <title>Proteogenomics produces comprehensive and highly accurate protein-coding gene annotation in a complete genome assembly of Malassezia sympodialis.</title>
        <authorList>
            <person name="Zhu Y."/>
            <person name="Engstroem P.G."/>
            <person name="Tellgren-Roth C."/>
            <person name="Baudo C.D."/>
            <person name="Kennell J.C."/>
            <person name="Sun S."/>
            <person name="Billmyre R.B."/>
            <person name="Schroeder M.S."/>
            <person name="Andersson A."/>
            <person name="Holm T."/>
            <person name="Sigurgeirsson B."/>
            <person name="Wu G."/>
            <person name="Sankaranarayanan S.R."/>
            <person name="Siddharthan R."/>
            <person name="Sanyal K."/>
            <person name="Lundeberg J."/>
            <person name="Nystedt B."/>
            <person name="Boekhout T."/>
            <person name="Dawson T.L. Jr."/>
            <person name="Heitman J."/>
            <person name="Scheynius A."/>
            <person name="Lehtioe J."/>
        </authorList>
    </citation>
    <scope>NUCLEOTIDE SEQUENCE [LARGE SCALE GENOMIC DNA]</scope>
    <source>
        <strain evidence="3">ATCC 42132</strain>
    </source>
</reference>
<name>A0A1M8A1I1_MALS4</name>